<feature type="domain" description="Tc toxin complex TcA C-terminal TcB-binding" evidence="2">
    <location>
        <begin position="2720"/>
        <end position="3010"/>
    </location>
</feature>
<evidence type="ECO:0000256" key="1">
    <source>
        <dbReference type="SAM" id="MobiDB-lite"/>
    </source>
</evidence>
<feature type="compositionally biased region" description="Polar residues" evidence="1">
    <location>
        <begin position="329"/>
        <end position="350"/>
    </location>
</feature>
<gene>
    <name evidence="5" type="ORF">OIDMADRAFT_30990</name>
</gene>
<dbReference type="HOGENOM" id="CLU_000189_0_0_1"/>
<evidence type="ECO:0000259" key="3">
    <source>
        <dbReference type="Pfam" id="PF18413"/>
    </source>
</evidence>
<proteinExistence type="predicted"/>
<dbReference type="EMBL" id="KN832879">
    <property type="protein sequence ID" value="KIM99392.1"/>
    <property type="molecule type" value="Genomic_DNA"/>
</dbReference>
<dbReference type="InterPro" id="IPR041079">
    <property type="entry name" value="Neuraminidase-like"/>
</dbReference>
<dbReference type="SUPFAM" id="SSF56988">
    <property type="entry name" value="Anthrax protective antigen"/>
    <property type="match status" value="1"/>
</dbReference>
<dbReference type="InterPro" id="IPR046839">
    <property type="entry name" value="ABC_toxin_N"/>
</dbReference>
<reference evidence="6" key="2">
    <citation type="submission" date="2015-01" db="EMBL/GenBank/DDBJ databases">
        <title>Evolutionary Origins and Diversification of the Mycorrhizal Mutualists.</title>
        <authorList>
            <consortium name="DOE Joint Genome Institute"/>
            <consortium name="Mycorrhizal Genomics Consortium"/>
            <person name="Kohler A."/>
            <person name="Kuo A."/>
            <person name="Nagy L.G."/>
            <person name="Floudas D."/>
            <person name="Copeland A."/>
            <person name="Barry K.W."/>
            <person name="Cichocki N."/>
            <person name="Veneault-Fourrey C."/>
            <person name="LaButti K."/>
            <person name="Lindquist E.A."/>
            <person name="Lipzen A."/>
            <person name="Lundell T."/>
            <person name="Morin E."/>
            <person name="Murat C."/>
            <person name="Riley R."/>
            <person name="Ohm R."/>
            <person name="Sun H."/>
            <person name="Tunlid A."/>
            <person name="Henrissat B."/>
            <person name="Grigoriev I.V."/>
            <person name="Hibbett D.S."/>
            <person name="Martin F."/>
        </authorList>
    </citation>
    <scope>NUCLEOTIDE SEQUENCE [LARGE SCALE GENOMIC DNA]</scope>
    <source>
        <strain evidence="6">Zn</strain>
    </source>
</reference>
<dbReference type="OrthoDB" id="4940706at2759"/>
<feature type="region of interest" description="Disordered" evidence="1">
    <location>
        <begin position="125"/>
        <end position="144"/>
    </location>
</feature>
<feature type="domain" description="Neuraminidase-like" evidence="3">
    <location>
        <begin position="1872"/>
        <end position="2046"/>
    </location>
</feature>
<organism evidence="5 6">
    <name type="scientific">Oidiodendron maius (strain Zn)</name>
    <dbReference type="NCBI Taxonomy" id="913774"/>
    <lineage>
        <taxon>Eukaryota</taxon>
        <taxon>Fungi</taxon>
        <taxon>Dikarya</taxon>
        <taxon>Ascomycota</taxon>
        <taxon>Pezizomycotina</taxon>
        <taxon>Leotiomycetes</taxon>
        <taxon>Leotiomycetes incertae sedis</taxon>
        <taxon>Myxotrichaceae</taxon>
        <taxon>Oidiodendron</taxon>
    </lineage>
</organism>
<name>A0A0C3DBR9_OIDMZ</name>
<feature type="domain" description="ABC toxin N-terminal" evidence="4">
    <location>
        <begin position="1718"/>
        <end position="1840"/>
    </location>
</feature>
<accession>A0A0C3DBR9</accession>
<dbReference type="STRING" id="913774.A0A0C3DBR9"/>
<dbReference type="InParanoid" id="A0A0C3DBR9"/>
<evidence type="ECO:0000313" key="6">
    <source>
        <dbReference type="Proteomes" id="UP000054321"/>
    </source>
</evidence>
<dbReference type="InterPro" id="IPR040840">
    <property type="entry name" value="TcA_TcB_BD"/>
</dbReference>
<dbReference type="Pfam" id="PF18276">
    <property type="entry name" value="TcA_TcB_BD"/>
    <property type="match status" value="1"/>
</dbReference>
<evidence type="ECO:0000259" key="2">
    <source>
        <dbReference type="Pfam" id="PF18276"/>
    </source>
</evidence>
<reference evidence="5 6" key="1">
    <citation type="submission" date="2014-04" db="EMBL/GenBank/DDBJ databases">
        <authorList>
            <consortium name="DOE Joint Genome Institute"/>
            <person name="Kuo A."/>
            <person name="Martino E."/>
            <person name="Perotto S."/>
            <person name="Kohler A."/>
            <person name="Nagy L.G."/>
            <person name="Floudas D."/>
            <person name="Copeland A."/>
            <person name="Barry K.W."/>
            <person name="Cichocki N."/>
            <person name="Veneault-Fourrey C."/>
            <person name="LaButti K."/>
            <person name="Lindquist E.A."/>
            <person name="Lipzen A."/>
            <person name="Lundell T."/>
            <person name="Morin E."/>
            <person name="Murat C."/>
            <person name="Sun H."/>
            <person name="Tunlid A."/>
            <person name="Henrissat B."/>
            <person name="Grigoriev I.V."/>
            <person name="Hibbett D.S."/>
            <person name="Martin F."/>
            <person name="Nordberg H.P."/>
            <person name="Cantor M.N."/>
            <person name="Hua S.X."/>
        </authorList>
    </citation>
    <scope>NUCLEOTIDE SEQUENCE [LARGE SCALE GENOMIC DNA]</scope>
    <source>
        <strain evidence="5 6">Zn</strain>
    </source>
</reference>
<dbReference type="Proteomes" id="UP000054321">
    <property type="component" value="Unassembled WGS sequence"/>
</dbReference>
<keyword evidence="6" id="KW-1185">Reference proteome</keyword>
<protein>
    <recommendedName>
        <fullName evidence="7">PA14 domain-containing protein</fullName>
    </recommendedName>
</protein>
<dbReference type="Pfam" id="PF18413">
    <property type="entry name" value="Neuraminidase"/>
    <property type="match status" value="1"/>
</dbReference>
<feature type="region of interest" description="Disordered" evidence="1">
    <location>
        <begin position="326"/>
        <end position="354"/>
    </location>
</feature>
<dbReference type="Pfam" id="PF20220">
    <property type="entry name" value="ABC_toxin_N"/>
    <property type="match status" value="1"/>
</dbReference>
<sequence>MSSPSVGGGSNRAQILTNVLGATRAATILKQLELSKGDLAAALTIAGGDVSPHDVQRAKLADKVASLTGHDVNVTSELMCHAGNASNLRDIILATGIDDLTAVFARSTAGKDSATATATAANSIKTATTTQQQPKQQDARQQATSLRRRFFVEEPTAVLHRMVLDQEIAVPSTDVRAGVAQFFNNQPQYNIRQISILAALNQPSAFDGIPVEKQPEVATTLKRLQIVQALSARPEDIPVLQKANLASAFQVSSIPRASFVRALAGKLGGIEAAQQIHDHAMRVRARNDHALVTMLQTTRGTGIAAIDGGQTMEDRKRVLAKKLNDAVTAGTSPSSSPKTAVIKDNSNGPPSATAPPVIDLETLFGSLDYCECSDCQSVLSPAAYFVELLQFLRNNNLDWDKTTYPNSGVDGISNTVLEHLFARRPDLGCLELTCENTNTILPYIDLANEVMESFVVHRLSYAQDTHSPKWAIIDVHNVDGETSSELLSEPQHTNYQAYCILKDAVFPILNAPYHQPLDETRIFLNYLGTSRYSLLSTFKPPYQANSSLTAAVNQELEKQHNITIKRAAAAEYWSMTPVDYIAITRQSFWTKKFWETVKNVTSITDTEYQTNIGRKEPWQYWGYSDDTDMQSDSMSPEIGLRFVQAQLLPRSGIAYTDLVDIVQTKYINPNYPSGKDLLILDSINFSYRYLQSLVNENATDDATKYGPLAKFLYRWKPWAIKQGVLKKNLPTGETTVTFPDLCCWIKTWFGPIGQLIVLESNEVPLLPVEGYVVGLLTAGDSEETTNFQKIGLLNKDGSIVGLDGTTPLGSVMLDSTVVDPNGNDFMAAYQTEYSLLYIMDQSIDQLQNFAGLQNNQKLAIVSANSQLLWPNSNVDFSYPMQYLPTIETCNIDNVQLVHLDGSSLTDNEWDRLQIFIRLYHKLGWSIDDTDQALAGLAAPKPTPAPPPSGDTPNMDDITDWSQTQDTLCQSCGESKDSCGCDQKKKTLTWCIKNCTSTEPPPALEVTPEFLEQLIAVQSLQTLSGLPLTQLLTLWTDIPTRGNPSLYSTLFLTHTITAIDPVFEADANGNYLTDSTATLGAHVAVILAAFKLSTTGFSAVANLTDPLTLDTISEIYRYVLLGQILGARVEQLPGIITLFGPAFTNATTTLAFVNLWNTMQNAGFTFAQLNYLILNINDPLRPIGPSLTSVLKTTKAIFDGLNSIDTQNADYTSDDLGSITADMVTAKVSQIFDTLTTSAIISVLQGTTVYSTNAPSGLEITIPASLQGVLLYQDNPTAVPPRATLTVIGILTSDANNTALSLAPGNSDWATALTRLAQQAQNFFSTYLTGIFPNESEARSTLLAGDVPATTSSTPATPGTAPGKILYFMQGFVVYLRTVLSQRLIIADVSGPANISSPEMANLLLNTIIKVGSPSQTAMQVLGNIQNAPPTYANSWSGYLIPPTTASFTFYVNGGFTTQPPPLTINGNPVIFTHQQDDPNDVWYTDPLPMVAGTLYTFQVTGQGISNLQWLSPGSPLADIPSSALLPDYSSSSVLQVFQSAYKSDLVINGFSLSIDEVTYFVANAADFAGVDFNDMTLAAWSRLAAYVSLRNAMPAMPNTLLDLFKWAKGNPNAADLVSVINSVTNWAVDDITKLIAPAHFNLQQPSLFVNEIPVALLQTAINIKTSIGIDVDLLFTWADPLSFLWDKARAIAQSIRNQVRSQYDVNTWESVAQPLFNTLRGHQRDALIAFLLVQQPLQDWGVVDADSLFEFFLIDVQMGSCLQTSRIKQAISTVQLFVERCLLNLEQTQGANSAQIDISRWQGFMSSYTIWEADREVFLWPENWLDPSVRDDKSSIYLGLEAKILQNNFNMQTAQNAMKNYLFSADQVANLEAIGLVQDQTSGVLHIFAKSRFTPWLFFYRQFNGDQTWGSWQSLGVDIMTYDNVDPTTGALIRSGSYLLPVVWNSRLLIFLPEFTKKQVTQQSGTQLQSLGSQTVSSAMAVAFWEIKMGFSEYQNGAWTTKQVTSLAISQPASSSLPQVNSYQFVPKMMTNAQTSITTIEIGVFNGSVNAIGSFQFDGSQVYVLNATSADFALTQALTTDFMYQVSSSVGTRTLYSYQDEGGPLSPLSLFSSAPMITYPGNSPQQPIFQPNNNSSSAQNFYDQFSHNLLEQTSTASDVSGIFSFFEKTITQPSDMADAFGNTQPPFGFSSDYNELQTPYALYNWEIGCYAPMTMMNKFLATQQFDQALAMASYVFDPFAPRSSPPLPGDLWHWPPFKNVLPEDALEQLFGQLQPNTPVPEGSAIDEWRDNPFEPFVVARSRRQAFMKWFAIQYISILIAYGDWYFMLNTLESLPLAIQLYVRASHIYGPRPQQIPQRGTKKVQTYNSLLDQWDGFSNAVVQLELAFPYSNQTDKPLGAVFDDKRLANIYGFATTTYFCIPSNQQLLAVGSLIDDRLYKIRHCQNINGITQQLPLFEPPINPGLLIAATAAGISLDTVLSDINAPMPNYRFNYLLQKALELCADLKSLGAQFLSGKEKIDSETLQVIRARQEVTMTNLVMQIKTQALQDANLALAAILQQRTAVVYRITHYLNLLGQSTDTIPDQTSDFQPLNEQITPPASSDNPMLMNTYELTEMSKASDAQSANDTIGNIEAMSQALHIIPNTDEKALPWGVGLGIRWGAENFAIAASALARKMKIGADDLSFESSNADRQATYLRQMQDRIFQVNTAGYELKTLDAQIQTQTEKVTIASQDITNQQQAIDNANEIQQYLNNKYTNVDLYTWMDNSVQTLYYQTYTLAYQIAQKAQTAFCFERGLDPDEAMYISFGYWNPSRGGLLAGENLYLGLKQLEAAYQSDRGYDFEVTRHISLRQFSPMALFQLRENAFCQVNLPEIFFDMDFPGHYMRRIKSVSLSIPCVAGPYTSISCTLRLLSSQYRVDPTATDSNSYPQSTESEDSRFRTATSLPISSIAVSGAQNDAGVFELNFKDERFIPFEGGGAISTWSLELPSGFRQWDYSTMTDVIMHVRYTSKDGGDKLGSVASGAVAAFIKSVQNLSQDQGLFALFDLKSEFANEWAKVNTPPPSAGSTETVILNNLAQRLPVYTRSTAADKIVAVDVYLLLAPNPNWASQATLIAADGTTLPFTLGPSEGSMAVWQNFGVGIPISNWQIQLSGSGTVPLTRGFVMVRYQLG</sequence>
<evidence type="ECO:0000259" key="4">
    <source>
        <dbReference type="Pfam" id="PF20220"/>
    </source>
</evidence>
<evidence type="ECO:0000313" key="5">
    <source>
        <dbReference type="EMBL" id="KIM99392.1"/>
    </source>
</evidence>
<evidence type="ECO:0008006" key="7">
    <source>
        <dbReference type="Google" id="ProtNLM"/>
    </source>
</evidence>